<dbReference type="Pfam" id="PF08448">
    <property type="entry name" value="PAS_4"/>
    <property type="match status" value="2"/>
</dbReference>
<dbReference type="SMART" id="SM00086">
    <property type="entry name" value="PAC"/>
    <property type="match status" value="3"/>
</dbReference>
<evidence type="ECO:0000259" key="6">
    <source>
        <dbReference type="PROSITE" id="PS50109"/>
    </source>
</evidence>
<dbReference type="InterPro" id="IPR003594">
    <property type="entry name" value="HATPase_dom"/>
</dbReference>
<dbReference type="InterPro" id="IPR035965">
    <property type="entry name" value="PAS-like_dom_sf"/>
</dbReference>
<evidence type="ECO:0000313" key="8">
    <source>
        <dbReference type="EMBL" id="MBO0950088.1"/>
    </source>
</evidence>
<dbReference type="InterPro" id="IPR004358">
    <property type="entry name" value="Sig_transdc_His_kin-like_C"/>
</dbReference>
<gene>
    <name evidence="8" type="ORF">J2I46_15940</name>
</gene>
<evidence type="ECO:0000256" key="1">
    <source>
        <dbReference type="ARBA" id="ARBA00000085"/>
    </source>
</evidence>
<dbReference type="InterPro" id="IPR001610">
    <property type="entry name" value="PAC"/>
</dbReference>
<dbReference type="PROSITE" id="PS50109">
    <property type="entry name" value="HIS_KIN"/>
    <property type="match status" value="1"/>
</dbReference>
<dbReference type="PANTHER" id="PTHR43304">
    <property type="entry name" value="PHYTOCHROME-LIKE PROTEIN CPH1"/>
    <property type="match status" value="1"/>
</dbReference>
<dbReference type="Gene3D" id="1.20.120.30">
    <property type="entry name" value="Aspartate receptor, ligand-binding domain"/>
    <property type="match status" value="1"/>
</dbReference>
<dbReference type="InterPro" id="IPR036097">
    <property type="entry name" value="HisK_dim/P_sf"/>
</dbReference>
<dbReference type="Proteomes" id="UP000664628">
    <property type="component" value="Unassembled WGS sequence"/>
</dbReference>
<reference evidence="8 9" key="1">
    <citation type="submission" date="2021-03" db="EMBL/GenBank/DDBJ databases">
        <title>Fibrella sp. HMF5405 genome sequencing and assembly.</title>
        <authorList>
            <person name="Kang H."/>
            <person name="Kim H."/>
            <person name="Bae S."/>
            <person name="Joh K."/>
        </authorList>
    </citation>
    <scope>NUCLEOTIDE SEQUENCE [LARGE SCALE GENOMIC DNA]</scope>
    <source>
        <strain evidence="8 9">HMF5405</strain>
    </source>
</reference>
<dbReference type="PROSITE" id="PS50113">
    <property type="entry name" value="PAC"/>
    <property type="match status" value="2"/>
</dbReference>
<dbReference type="Pfam" id="PF02518">
    <property type="entry name" value="HATPase_c"/>
    <property type="match status" value="1"/>
</dbReference>
<dbReference type="NCBIfam" id="TIGR00229">
    <property type="entry name" value="sensory_box"/>
    <property type="match status" value="2"/>
</dbReference>
<feature type="domain" description="PAC" evidence="7">
    <location>
        <begin position="349"/>
        <end position="407"/>
    </location>
</feature>
<dbReference type="InterPro" id="IPR013655">
    <property type="entry name" value="PAS_fold_3"/>
</dbReference>
<protein>
    <recommendedName>
        <fullName evidence="2">histidine kinase</fullName>
        <ecNumber evidence="2">2.7.13.3</ecNumber>
    </recommendedName>
</protein>
<evidence type="ECO:0000256" key="3">
    <source>
        <dbReference type="ARBA" id="ARBA00022553"/>
    </source>
</evidence>
<dbReference type="CDD" id="cd00130">
    <property type="entry name" value="PAS"/>
    <property type="match status" value="1"/>
</dbReference>
<dbReference type="PANTHER" id="PTHR43304:SF1">
    <property type="entry name" value="PAC DOMAIN-CONTAINING PROTEIN"/>
    <property type="match status" value="1"/>
</dbReference>
<dbReference type="PRINTS" id="PR00344">
    <property type="entry name" value="BCTRLSENSOR"/>
</dbReference>
<dbReference type="Pfam" id="PF08447">
    <property type="entry name" value="PAS_3"/>
    <property type="match status" value="1"/>
</dbReference>
<keyword evidence="5" id="KW-0418">Kinase</keyword>
<evidence type="ECO:0000256" key="5">
    <source>
        <dbReference type="ARBA" id="ARBA00022777"/>
    </source>
</evidence>
<dbReference type="InterPro" id="IPR000700">
    <property type="entry name" value="PAS-assoc_C"/>
</dbReference>
<evidence type="ECO:0000259" key="7">
    <source>
        <dbReference type="PROSITE" id="PS50113"/>
    </source>
</evidence>
<dbReference type="InterPro" id="IPR000014">
    <property type="entry name" value="PAS"/>
</dbReference>
<sequence length="796" mass="89075">MRAILYNESSEHESSVLSQYACSLGKWIYGRALIDYEHMPEVHELERVHASIHVVARKLVRQFHEGQIDEARQGLVEMEDVADQVVSLLQQVENKVITAEQRALAQAELDEPTDLGLLTSLLTQNEQLDARIRDQVNGIRSNATLDAERRVLHNFFMQAPAAHCILSGPTHIYKLVNFTYQELIGGRNILGLPVREALPELEGQGFYELLDTVFTTGKPFVGKEVPIHWKNGQGKTQSVFINFIYQPIKNATGQTEGILVFAYEVTEQVIARKNIESSEAKFRALIEEAPIATCLFVGRELVIEIANETIIKYWGKGPEVVGKPLAEAVPELKDQPTMQRLAKGFETGEPYTVRAASGKLEINGVLETFYFDIHYKPIRNHEGDVYAIMVMGIDVTDQIVVQQQLEASQVILEQTNQRLTLALDAGKLGMFEFALATGTLTCSAQCKLNFGRPSNAPFDYPDLIQTIIADDRPLVQQATAEAIETKTTYYAEYRIHYPDGSLHWIKASGLPVYAPNGQPIKLIGVTQDITSQRMAQEELEQQVQQRTRQIQESNQDLIRSNENLQQFAYIASHDLQEPLRKIQAFSDLLQQQYGPQLGQGVDFLERIQSAASRMSTLIRDLLAFSRISTRQEATAPIPLNELVQQVLGDLELVIQETNAQIRVDPLPVIYGDRSQLGQLFHNLLNNALKFSKPGKHPRIQITAQQLPDGDLPTGIKPTRRTPAYYRVDVIDNGIGFDEKYLNRIFQVFQRLHSKSEYAGTGVGLAICEKVAANHGGAISASSEPGQGATFSVYFPI</sequence>
<dbReference type="SMART" id="SM00091">
    <property type="entry name" value="PAS"/>
    <property type="match status" value="2"/>
</dbReference>
<dbReference type="EC" id="2.7.13.3" evidence="2"/>
<keyword evidence="3" id="KW-0597">Phosphoprotein</keyword>
<dbReference type="Gene3D" id="3.30.565.10">
    <property type="entry name" value="Histidine kinase-like ATPase, C-terminal domain"/>
    <property type="match status" value="1"/>
</dbReference>
<organism evidence="8 9">
    <name type="scientific">Fibrella forsythiae</name>
    <dbReference type="NCBI Taxonomy" id="2817061"/>
    <lineage>
        <taxon>Bacteria</taxon>
        <taxon>Pseudomonadati</taxon>
        <taxon>Bacteroidota</taxon>
        <taxon>Cytophagia</taxon>
        <taxon>Cytophagales</taxon>
        <taxon>Spirosomataceae</taxon>
        <taxon>Fibrella</taxon>
    </lineage>
</organism>
<feature type="domain" description="PAC" evidence="7">
    <location>
        <begin position="489"/>
        <end position="541"/>
    </location>
</feature>
<dbReference type="Gene3D" id="2.10.70.100">
    <property type="match status" value="1"/>
</dbReference>
<proteinExistence type="predicted"/>
<dbReference type="SMART" id="SM00387">
    <property type="entry name" value="HATPase_c"/>
    <property type="match status" value="1"/>
</dbReference>
<comment type="catalytic activity">
    <reaction evidence="1">
        <text>ATP + protein L-histidine = ADP + protein N-phospho-L-histidine.</text>
        <dbReference type="EC" id="2.7.13.3"/>
    </reaction>
</comment>
<dbReference type="InterPro" id="IPR013656">
    <property type="entry name" value="PAS_4"/>
</dbReference>
<dbReference type="SUPFAM" id="SSF47384">
    <property type="entry name" value="Homodimeric domain of signal transducing histidine kinase"/>
    <property type="match status" value="1"/>
</dbReference>
<evidence type="ECO:0000256" key="4">
    <source>
        <dbReference type="ARBA" id="ARBA00022679"/>
    </source>
</evidence>
<name>A0ABS3JJA3_9BACT</name>
<dbReference type="Gene3D" id="3.30.450.20">
    <property type="entry name" value="PAS domain"/>
    <property type="match status" value="3"/>
</dbReference>
<dbReference type="CDD" id="cd00082">
    <property type="entry name" value="HisKA"/>
    <property type="match status" value="1"/>
</dbReference>
<dbReference type="InterPro" id="IPR052162">
    <property type="entry name" value="Sensor_kinase/Photoreceptor"/>
</dbReference>
<dbReference type="SUPFAM" id="SSF55785">
    <property type="entry name" value="PYP-like sensor domain (PAS domain)"/>
    <property type="match status" value="3"/>
</dbReference>
<feature type="domain" description="Histidine kinase" evidence="6">
    <location>
        <begin position="570"/>
        <end position="796"/>
    </location>
</feature>
<evidence type="ECO:0000256" key="2">
    <source>
        <dbReference type="ARBA" id="ARBA00012438"/>
    </source>
</evidence>
<evidence type="ECO:0000313" key="9">
    <source>
        <dbReference type="Proteomes" id="UP000664628"/>
    </source>
</evidence>
<dbReference type="SMART" id="SM00388">
    <property type="entry name" value="HisKA"/>
    <property type="match status" value="1"/>
</dbReference>
<accession>A0ABS3JJA3</accession>
<keyword evidence="9" id="KW-1185">Reference proteome</keyword>
<dbReference type="EMBL" id="JAFMYW010000004">
    <property type="protein sequence ID" value="MBO0950088.1"/>
    <property type="molecule type" value="Genomic_DNA"/>
</dbReference>
<dbReference type="Pfam" id="PF00512">
    <property type="entry name" value="HisKA"/>
    <property type="match status" value="1"/>
</dbReference>
<keyword evidence="4" id="KW-0808">Transferase</keyword>
<comment type="caution">
    <text evidence="8">The sequence shown here is derived from an EMBL/GenBank/DDBJ whole genome shotgun (WGS) entry which is preliminary data.</text>
</comment>
<dbReference type="Gene3D" id="1.10.287.130">
    <property type="match status" value="1"/>
</dbReference>
<dbReference type="InterPro" id="IPR005467">
    <property type="entry name" value="His_kinase_dom"/>
</dbReference>
<dbReference type="InterPro" id="IPR003661">
    <property type="entry name" value="HisK_dim/P_dom"/>
</dbReference>
<dbReference type="InterPro" id="IPR036890">
    <property type="entry name" value="HATPase_C_sf"/>
</dbReference>
<dbReference type="SUPFAM" id="SSF55874">
    <property type="entry name" value="ATPase domain of HSP90 chaperone/DNA topoisomerase II/histidine kinase"/>
    <property type="match status" value="1"/>
</dbReference>